<dbReference type="Gene3D" id="3.90.550.10">
    <property type="entry name" value="Spore Coat Polysaccharide Biosynthesis Protein SpsA, Chain A"/>
    <property type="match status" value="1"/>
</dbReference>
<reference evidence="4" key="1">
    <citation type="journal article" date="2019" name="Int. J. Syst. Evol. Microbiol.">
        <title>The Global Catalogue of Microorganisms (GCM) 10K type strain sequencing project: providing services to taxonomists for standard genome sequencing and annotation.</title>
        <authorList>
            <consortium name="The Broad Institute Genomics Platform"/>
            <consortium name="The Broad Institute Genome Sequencing Center for Infectious Disease"/>
            <person name="Wu L."/>
            <person name="Ma J."/>
        </authorList>
    </citation>
    <scope>NUCLEOTIDE SEQUENCE [LARGE SCALE GENOMIC DNA]</scope>
    <source>
        <strain evidence="4">CCUG 30340</strain>
    </source>
</reference>
<dbReference type="InterPro" id="IPR029044">
    <property type="entry name" value="Nucleotide-diphossugar_trans"/>
</dbReference>
<protein>
    <submittedName>
        <fullName evidence="3">NTP transferase domain-containing protein</fullName>
    </submittedName>
</protein>
<accession>A0ABV9QSD6</accession>
<gene>
    <name evidence="3" type="ORF">ACFO6Q_06410</name>
</gene>
<evidence type="ECO:0000313" key="3">
    <source>
        <dbReference type="EMBL" id="MFC4819947.1"/>
    </source>
</evidence>
<keyword evidence="4" id="KW-1185">Reference proteome</keyword>
<dbReference type="SUPFAM" id="SSF53448">
    <property type="entry name" value="Nucleotide-diphospho-sugar transferases"/>
    <property type="match status" value="1"/>
</dbReference>
<dbReference type="EMBL" id="JBHSHD010000006">
    <property type="protein sequence ID" value="MFC4819947.1"/>
    <property type="molecule type" value="Genomic_DNA"/>
</dbReference>
<dbReference type="Proteomes" id="UP001595886">
    <property type="component" value="Unassembled WGS sequence"/>
</dbReference>
<proteinExistence type="predicted"/>
<feature type="domain" description="MobA-like NTP transferase" evidence="2">
    <location>
        <begin position="11"/>
        <end position="170"/>
    </location>
</feature>
<keyword evidence="3" id="KW-0808">Transferase</keyword>
<sequence>MNGDRAAVHGAILLAAGASRRLGHAKQLIEFDGEPLLRRAARALLATQPLECVVVLGHDAARMRAALAGLPVREVLAADHEEGLSASLRAGVAALDARCAGALVALTDQPALQVDHLLALCDAWRAQPQCAVASAYADVLGVPALLPRSWFADVACLRGDVGARELLRRRGAVPLAAPALAHDVDTPADRERLRGEESA</sequence>
<name>A0ABV9QSD6_9GAMM</name>
<evidence type="ECO:0000259" key="2">
    <source>
        <dbReference type="Pfam" id="PF12804"/>
    </source>
</evidence>
<keyword evidence="1" id="KW-0460">Magnesium</keyword>
<evidence type="ECO:0000313" key="4">
    <source>
        <dbReference type="Proteomes" id="UP001595886"/>
    </source>
</evidence>
<evidence type="ECO:0000256" key="1">
    <source>
        <dbReference type="ARBA" id="ARBA00022842"/>
    </source>
</evidence>
<comment type="caution">
    <text evidence="3">The sequence shown here is derived from an EMBL/GenBank/DDBJ whole genome shotgun (WGS) entry which is preliminary data.</text>
</comment>
<dbReference type="GO" id="GO:0016740">
    <property type="term" value="F:transferase activity"/>
    <property type="evidence" value="ECO:0007669"/>
    <property type="project" value="UniProtKB-KW"/>
</dbReference>
<dbReference type="Pfam" id="PF12804">
    <property type="entry name" value="NTP_transf_3"/>
    <property type="match status" value="1"/>
</dbReference>
<dbReference type="CDD" id="cd04182">
    <property type="entry name" value="GT_2_like_f"/>
    <property type="match status" value="1"/>
</dbReference>
<dbReference type="InterPro" id="IPR025877">
    <property type="entry name" value="MobA-like_NTP_Trfase"/>
</dbReference>
<dbReference type="RefSeq" id="WP_380019757.1">
    <property type="nucleotide sequence ID" value="NZ_JBHSHD010000006.1"/>
</dbReference>
<dbReference type="PANTHER" id="PTHR43777:SF1">
    <property type="entry name" value="MOLYBDENUM COFACTOR CYTIDYLYLTRANSFERASE"/>
    <property type="match status" value="1"/>
</dbReference>
<dbReference type="PANTHER" id="PTHR43777">
    <property type="entry name" value="MOLYBDENUM COFACTOR CYTIDYLYLTRANSFERASE"/>
    <property type="match status" value="1"/>
</dbReference>
<organism evidence="3 4">
    <name type="scientific">Dokdonella ginsengisoli</name>
    <dbReference type="NCBI Taxonomy" id="363846"/>
    <lineage>
        <taxon>Bacteria</taxon>
        <taxon>Pseudomonadati</taxon>
        <taxon>Pseudomonadota</taxon>
        <taxon>Gammaproteobacteria</taxon>
        <taxon>Lysobacterales</taxon>
        <taxon>Rhodanobacteraceae</taxon>
        <taxon>Dokdonella</taxon>
    </lineage>
</organism>